<accession>A0A5B0MAF1</accession>
<dbReference type="EMBL" id="VSWC01000158">
    <property type="protein sequence ID" value="KAA1073642.1"/>
    <property type="molecule type" value="Genomic_DNA"/>
</dbReference>
<organism evidence="1 2">
    <name type="scientific">Puccinia graminis f. sp. tritici</name>
    <dbReference type="NCBI Taxonomy" id="56615"/>
    <lineage>
        <taxon>Eukaryota</taxon>
        <taxon>Fungi</taxon>
        <taxon>Dikarya</taxon>
        <taxon>Basidiomycota</taxon>
        <taxon>Pucciniomycotina</taxon>
        <taxon>Pucciniomycetes</taxon>
        <taxon>Pucciniales</taxon>
        <taxon>Pucciniaceae</taxon>
        <taxon>Puccinia</taxon>
    </lineage>
</organism>
<comment type="caution">
    <text evidence="1">The sequence shown here is derived from an EMBL/GenBank/DDBJ whole genome shotgun (WGS) entry which is preliminary data.</text>
</comment>
<sequence length="477" mass="56791">MVKSLAYWRVDVNQFGKEVFENLKRGHNIESFLKIIEDFQELRLIHENLYNHVKYQLIKLGVKESSLDKFIPLVDIEIKISDLYLYVYSMSLQDHFFIKIRGSDFQTKHLKRIPGPEAVLRSLDTYPPPIPENLSCKELASRLKVLFQKRVDMHGIDHIGYTDLKSRRSVQLQKKIFGIMRYMHKIGLINENDLQNFFEDERMIEIYVLNLWSVSVYKGYFVYPSSYILELILDSEEMKLMAKFLDQNQKRKMFYFFLKAQAYSHSKYMQNYPAVDQEKTRGEEIFEMLMKRIFKDDQFIDALENYHEMGTEEKKNLKESKEHFPPIAIGQTLKMVDKLFTEIEYNPSLANKEFIQKFLFTLKDWVTKEYGRELFEEEKEIGKKAGLKYDIMSYSSMYMEMIDRDSHTFKKPRMSEDQIQENLAEFKAKLKTIAKGSNVDNYFMISDLEEYLHSYNELCPIDPSSYGKKALKYLNIN</sequence>
<dbReference type="AlphaFoldDB" id="A0A5B0MAF1"/>
<protein>
    <submittedName>
        <fullName evidence="1">Uncharacterized protein</fullName>
    </submittedName>
</protein>
<dbReference type="Proteomes" id="UP000324748">
    <property type="component" value="Unassembled WGS sequence"/>
</dbReference>
<reference evidence="1 2" key="1">
    <citation type="submission" date="2019-05" db="EMBL/GenBank/DDBJ databases">
        <title>Emergence of the Ug99 lineage of the wheat stem rust pathogen through somatic hybridization.</title>
        <authorList>
            <person name="Li F."/>
            <person name="Upadhyaya N.M."/>
            <person name="Sperschneider J."/>
            <person name="Matny O."/>
            <person name="Nguyen-Phuc H."/>
            <person name="Mago R."/>
            <person name="Raley C."/>
            <person name="Miller M.E."/>
            <person name="Silverstein K.A.T."/>
            <person name="Henningsen E."/>
            <person name="Hirsch C.D."/>
            <person name="Visser B."/>
            <person name="Pretorius Z.A."/>
            <person name="Steffenson B.J."/>
            <person name="Schwessinger B."/>
            <person name="Dodds P.N."/>
            <person name="Figueroa M."/>
        </authorList>
    </citation>
    <scope>NUCLEOTIDE SEQUENCE [LARGE SCALE GENOMIC DNA]</scope>
    <source>
        <strain evidence="1">21-0</strain>
    </source>
</reference>
<gene>
    <name evidence="1" type="ORF">PGT21_019896</name>
</gene>
<name>A0A5B0MAF1_PUCGR</name>
<keyword evidence="2" id="KW-1185">Reference proteome</keyword>
<evidence type="ECO:0000313" key="2">
    <source>
        <dbReference type="Proteomes" id="UP000324748"/>
    </source>
</evidence>
<dbReference type="OrthoDB" id="10586876at2759"/>
<proteinExistence type="predicted"/>
<evidence type="ECO:0000313" key="1">
    <source>
        <dbReference type="EMBL" id="KAA1073642.1"/>
    </source>
</evidence>